<comment type="caution">
    <text evidence="1">The sequence shown here is derived from an EMBL/GenBank/DDBJ whole genome shotgun (WGS) entry which is preliminary data.</text>
</comment>
<dbReference type="Proteomes" id="UP001362999">
    <property type="component" value="Unassembled WGS sequence"/>
</dbReference>
<dbReference type="AlphaFoldDB" id="A0AAW0CHR4"/>
<reference evidence="1 2" key="1">
    <citation type="journal article" date="2024" name="J Genomics">
        <title>Draft genome sequencing and assembly of Favolaschia claudopus CIRM-BRFM 2984 isolated from oak limbs.</title>
        <authorList>
            <person name="Navarro D."/>
            <person name="Drula E."/>
            <person name="Chaduli D."/>
            <person name="Cazenave R."/>
            <person name="Ahrendt S."/>
            <person name="Wang J."/>
            <person name="Lipzen A."/>
            <person name="Daum C."/>
            <person name="Barry K."/>
            <person name="Grigoriev I.V."/>
            <person name="Favel A."/>
            <person name="Rosso M.N."/>
            <person name="Martin F."/>
        </authorList>
    </citation>
    <scope>NUCLEOTIDE SEQUENCE [LARGE SCALE GENOMIC DNA]</scope>
    <source>
        <strain evidence="1 2">CIRM-BRFM 2984</strain>
    </source>
</reference>
<dbReference type="Gene3D" id="3.80.10.10">
    <property type="entry name" value="Ribonuclease Inhibitor"/>
    <property type="match status" value="1"/>
</dbReference>
<dbReference type="SUPFAM" id="SSF52047">
    <property type="entry name" value="RNI-like"/>
    <property type="match status" value="1"/>
</dbReference>
<dbReference type="EMBL" id="JAWWNJ010000017">
    <property type="protein sequence ID" value="KAK7038464.1"/>
    <property type="molecule type" value="Genomic_DNA"/>
</dbReference>
<dbReference type="PANTHER" id="PTHR16134">
    <property type="entry name" value="F-BOX/TPR REPEAT PROTEIN POF3"/>
    <property type="match status" value="1"/>
</dbReference>
<dbReference type="PANTHER" id="PTHR16134:SF119">
    <property type="entry name" value="AT02038P-RELATED"/>
    <property type="match status" value="1"/>
</dbReference>
<proteinExistence type="predicted"/>
<dbReference type="SUPFAM" id="SSF81383">
    <property type="entry name" value="F-box domain"/>
    <property type="match status" value="1"/>
</dbReference>
<protein>
    <recommendedName>
        <fullName evidence="3">F-box domain-containing protein</fullName>
    </recommendedName>
</protein>
<name>A0AAW0CHR4_9AGAR</name>
<keyword evidence="2" id="KW-1185">Reference proteome</keyword>
<sequence>MPSPLPPELWQPILDHLHDDTTALCTTSLICRAWLHITRHHLFSTITLTPKRLLRSVQLNALLASPHTTIPTAVRSLKLPGALVLGTVPAGTHTAAGLITGYTPLDLRSVAPRLADLQNVREISLTDVPTALLAALPNLERLNLSNVASTSILRALRLLPRLRHLELENVSFTPIVLSAAQDPGSAVFPTAVETVVIHRSNLKLLPQRLAIWSPKVAVLAIDRIYGRELQYLEQYLVVISSTLRELELCITGGDIDSTKFPVLLQSCKSLQLLYLRFTTPADVRRFFAGATVLVHRPAEMQLVVAIERVGSDAQSAIALEDLIRLWGVEFRIETGVSSLLMR</sequence>
<evidence type="ECO:0000313" key="2">
    <source>
        <dbReference type="Proteomes" id="UP001362999"/>
    </source>
</evidence>
<accession>A0AAW0CHR4</accession>
<organism evidence="1 2">
    <name type="scientific">Favolaschia claudopus</name>
    <dbReference type="NCBI Taxonomy" id="2862362"/>
    <lineage>
        <taxon>Eukaryota</taxon>
        <taxon>Fungi</taxon>
        <taxon>Dikarya</taxon>
        <taxon>Basidiomycota</taxon>
        <taxon>Agaricomycotina</taxon>
        <taxon>Agaricomycetes</taxon>
        <taxon>Agaricomycetidae</taxon>
        <taxon>Agaricales</taxon>
        <taxon>Marasmiineae</taxon>
        <taxon>Mycenaceae</taxon>
        <taxon>Favolaschia</taxon>
    </lineage>
</organism>
<evidence type="ECO:0008006" key="3">
    <source>
        <dbReference type="Google" id="ProtNLM"/>
    </source>
</evidence>
<dbReference type="InterPro" id="IPR032675">
    <property type="entry name" value="LRR_dom_sf"/>
</dbReference>
<gene>
    <name evidence="1" type="ORF">R3P38DRAFT_2906119</name>
</gene>
<dbReference type="InterPro" id="IPR036047">
    <property type="entry name" value="F-box-like_dom_sf"/>
</dbReference>
<evidence type="ECO:0000313" key="1">
    <source>
        <dbReference type="EMBL" id="KAK7038464.1"/>
    </source>
</evidence>